<dbReference type="EMBL" id="MU394311">
    <property type="protein sequence ID" value="KAI6086980.1"/>
    <property type="molecule type" value="Genomic_DNA"/>
</dbReference>
<reference evidence="1 2" key="1">
    <citation type="journal article" date="2022" name="New Phytol.">
        <title>Ecological generalism drives hyperdiversity of secondary metabolite gene clusters in xylarialean endophytes.</title>
        <authorList>
            <person name="Franco M.E.E."/>
            <person name="Wisecaver J.H."/>
            <person name="Arnold A.E."/>
            <person name="Ju Y.M."/>
            <person name="Slot J.C."/>
            <person name="Ahrendt S."/>
            <person name="Moore L.P."/>
            <person name="Eastman K.E."/>
            <person name="Scott K."/>
            <person name="Konkel Z."/>
            <person name="Mondo S.J."/>
            <person name="Kuo A."/>
            <person name="Hayes R.D."/>
            <person name="Haridas S."/>
            <person name="Andreopoulos B."/>
            <person name="Riley R."/>
            <person name="LaButti K."/>
            <person name="Pangilinan J."/>
            <person name="Lipzen A."/>
            <person name="Amirebrahimi M."/>
            <person name="Yan J."/>
            <person name="Adam C."/>
            <person name="Keymanesh K."/>
            <person name="Ng V."/>
            <person name="Louie K."/>
            <person name="Northen T."/>
            <person name="Drula E."/>
            <person name="Henrissat B."/>
            <person name="Hsieh H.M."/>
            <person name="Youens-Clark K."/>
            <person name="Lutzoni F."/>
            <person name="Miadlikowska J."/>
            <person name="Eastwood D.C."/>
            <person name="Hamelin R.C."/>
            <person name="Grigoriev I.V."/>
            <person name="U'Ren J.M."/>
        </authorList>
    </citation>
    <scope>NUCLEOTIDE SEQUENCE [LARGE SCALE GENOMIC DNA]</scope>
    <source>
        <strain evidence="1 2">ER1909</strain>
    </source>
</reference>
<keyword evidence="2" id="KW-1185">Reference proteome</keyword>
<proteinExistence type="predicted"/>
<comment type="caution">
    <text evidence="1">The sequence shown here is derived from an EMBL/GenBank/DDBJ whole genome shotgun (WGS) entry which is preliminary data.</text>
</comment>
<organism evidence="1 2">
    <name type="scientific">Hypoxylon rubiginosum</name>
    <dbReference type="NCBI Taxonomy" id="110542"/>
    <lineage>
        <taxon>Eukaryota</taxon>
        <taxon>Fungi</taxon>
        <taxon>Dikarya</taxon>
        <taxon>Ascomycota</taxon>
        <taxon>Pezizomycotina</taxon>
        <taxon>Sordariomycetes</taxon>
        <taxon>Xylariomycetidae</taxon>
        <taxon>Xylariales</taxon>
        <taxon>Hypoxylaceae</taxon>
        <taxon>Hypoxylon</taxon>
    </lineage>
</organism>
<gene>
    <name evidence="1" type="ORF">F4821DRAFT_237325</name>
</gene>
<dbReference type="Proteomes" id="UP001497680">
    <property type="component" value="Unassembled WGS sequence"/>
</dbReference>
<evidence type="ECO:0000313" key="2">
    <source>
        <dbReference type="Proteomes" id="UP001497680"/>
    </source>
</evidence>
<sequence>MSNEEAYILSLANESSELPTTSDTPEFAEMNDPSLSTDGFLTPASTEAEVPRPLEVPSWFINGCIKTWEELSSCEIPLSFYDSLTDKDDSAATEAGDKNHYEIHTAIYEPLRDLYYPVEETGDVIWKFGYDAMGIRMPHEKHGQRFLEIVVQRFAMDTGADMITLGLHDFENLAAHFATESGHSLPKDVTAFRDLYFDEFEESFGESTTDETTQEKLASDGDTSKAAEQDADKPQDPELPAEKSKKPTFPFETVFASISKTPLTANRKQEKRPVIILLTEIQEDFYSSTSSRLMLRHLRDYVRDARAQGKEIVIIAADNQPDPVYGYDWPASPSEDAEFLSDIGFNPMKIVTLLVPKKSEAQKKLLEEDYKKTARKRKIRKLQDSIREQRPVRSFSGLLEPYAEWEISEGSFAAKRLEEADFRSRELQLLAGALNNSNLGVNDVEKAFERLRVLYDWMEETKEEEEKKKCKWDNLHEGARTAIEEVEKDNYKYEYENKLLESIVSSDAVDQSWNDIVVDDETRDTVKQLVDLASSDPKSQYGLLNKSRIRGALLYGPPGTGKTQLARVLAHEYKAVMIHVSAADLESKWVGETEKMIKGLFNLASMVAPSIIFIDEADALFRKRGPDDRSWERSRLNELLNQQDGLTAAKMPPFLLLATNHPNDLDDAVMRRVPARLYIGLPSIPAREEIFGIFLREETMDPNLKLQHLAARTAGYTGSDIKTICTQAALICQNELDRADKSSEIRVLTKQHFDAALARTGPTVSNGAIQQIRDFAKKFDPTAVPKMSRVEVAQVASDPSPGGIPYMGRGLSGDIWKEFDGGKGQEKPRLNEFIDRFRNPPPKANFDEEFTKFKQHTSRT</sequence>
<accession>A0ACC0D3R1</accession>
<protein>
    <submittedName>
        <fullName evidence="1">AAA-domain-containing protein</fullName>
    </submittedName>
</protein>
<evidence type="ECO:0000313" key="1">
    <source>
        <dbReference type="EMBL" id="KAI6086980.1"/>
    </source>
</evidence>
<name>A0ACC0D3R1_9PEZI</name>